<gene>
    <name evidence="2" type="ORF">VIBNI_A2874</name>
</gene>
<dbReference type="EMBL" id="FO203526">
    <property type="protein sequence ID" value="CCO58913.1"/>
    <property type="molecule type" value="Genomic_DNA"/>
</dbReference>
<accession>U4KGR9</accession>
<reference evidence="2 3" key="1">
    <citation type="journal article" date="2013" name="ISME J.">
        <title>Comparative genomics of pathogenic lineages of Vibrio nigripulchritudo identifies virulence-associated traits.</title>
        <authorList>
            <person name="Goudenege D."/>
            <person name="Labreuche Y."/>
            <person name="Krin E."/>
            <person name="Ansquer D."/>
            <person name="Mangenot S."/>
            <person name="Calteau A."/>
            <person name="Medigue C."/>
            <person name="Mazel D."/>
            <person name="Polz M.F."/>
            <person name="Le Roux F."/>
        </authorList>
    </citation>
    <scope>NUCLEOTIDE SEQUENCE [LARGE SCALE GENOMIC DNA]</scope>
    <source>
        <strain evidence="3">SnF1</strain>
    </source>
</reference>
<dbReference type="Pfam" id="PF13503">
    <property type="entry name" value="DUF4123"/>
    <property type="match status" value="1"/>
</dbReference>
<feature type="domain" description="DUF4123" evidence="1">
    <location>
        <begin position="24"/>
        <end position="123"/>
    </location>
</feature>
<protein>
    <recommendedName>
        <fullName evidence="1">DUF4123 domain-containing protein</fullName>
    </recommendedName>
</protein>
<dbReference type="OrthoDB" id="5891132at2"/>
<evidence type="ECO:0000313" key="3">
    <source>
        <dbReference type="Proteomes" id="UP000016895"/>
    </source>
</evidence>
<dbReference type="InterPro" id="IPR025391">
    <property type="entry name" value="DUF4123"/>
</dbReference>
<sequence length="258" mass="29919">MLKWFNDNKHSNFYWLSGFHSPESEKWQNMDVPNFSLFDGEHFPELSSMSPVLWDVSSVYKITDSRIWMQGILFATPSNSEDLLKHLRSLLVSGYEGEEVFFRFYDPEVLGAMLPTFSAEEVAEFLGCIHAIALTSKGREINKAHSPAEEWKHKDAPWWTIRKPHLEHCYSLASHATNIEKACWQWMPELVQELEEPKEKITALLKFANSKGLRPSDSELYVIANLTPKEIKSEMVIEHMMLDDIHLPKLKSWRGSHV</sequence>
<proteinExistence type="predicted"/>
<dbReference type="STRING" id="28173.VIBNI_A2874"/>
<evidence type="ECO:0000259" key="1">
    <source>
        <dbReference type="Pfam" id="PF13503"/>
    </source>
</evidence>
<dbReference type="AlphaFoldDB" id="U4KGR9"/>
<evidence type="ECO:0000313" key="2">
    <source>
        <dbReference type="EMBL" id="CCO58913.1"/>
    </source>
</evidence>
<dbReference type="Proteomes" id="UP000016895">
    <property type="component" value="Chromosome 1"/>
</dbReference>
<dbReference type="RefSeq" id="WP_022551509.1">
    <property type="nucleotide sequence ID" value="NC_022528.1"/>
</dbReference>
<keyword evidence="3" id="KW-1185">Reference proteome</keyword>
<dbReference type="PATRIC" id="fig|1260221.3.peg.2738"/>
<dbReference type="KEGG" id="vni:VIBNI_A2874"/>
<name>U4KGR9_9VIBR</name>
<organism evidence="2 3">
    <name type="scientific">Vibrio nigripulchritudo</name>
    <dbReference type="NCBI Taxonomy" id="28173"/>
    <lineage>
        <taxon>Bacteria</taxon>
        <taxon>Pseudomonadati</taxon>
        <taxon>Pseudomonadota</taxon>
        <taxon>Gammaproteobacteria</taxon>
        <taxon>Vibrionales</taxon>
        <taxon>Vibrionaceae</taxon>
        <taxon>Vibrio</taxon>
    </lineage>
</organism>